<dbReference type="InterPro" id="IPR017452">
    <property type="entry name" value="GPCR_Rhodpsn_7TM"/>
</dbReference>
<dbReference type="RefSeq" id="XP_022080525.1">
    <property type="nucleotide sequence ID" value="XM_022224833.1"/>
</dbReference>
<evidence type="ECO:0000313" key="18">
    <source>
        <dbReference type="RefSeq" id="XP_022080530.1"/>
    </source>
</evidence>
<dbReference type="PROSITE" id="PS50262">
    <property type="entry name" value="G_PROTEIN_RECEP_F1_2"/>
    <property type="match status" value="1"/>
</dbReference>
<feature type="compositionally biased region" description="Low complexity" evidence="10">
    <location>
        <begin position="260"/>
        <end position="269"/>
    </location>
</feature>
<keyword evidence="13" id="KW-1185">Reference proteome</keyword>
<reference evidence="14 15" key="1">
    <citation type="submission" date="2025-04" db="UniProtKB">
        <authorList>
            <consortium name="RefSeq"/>
        </authorList>
    </citation>
    <scope>IDENTIFICATION</scope>
</reference>
<keyword evidence="8 9" id="KW-0807">Transducer</keyword>
<evidence type="ECO:0000256" key="1">
    <source>
        <dbReference type="ARBA" id="ARBA00004651"/>
    </source>
</evidence>
<dbReference type="PANTHER" id="PTHR22752">
    <property type="entry name" value="G PROTEIN-COUPLED RECEPTOR"/>
    <property type="match status" value="1"/>
</dbReference>
<dbReference type="Pfam" id="PF00001">
    <property type="entry name" value="7tm_1"/>
    <property type="match status" value="1"/>
</dbReference>
<feature type="transmembrane region" description="Helical" evidence="11">
    <location>
        <begin position="315"/>
        <end position="335"/>
    </location>
</feature>
<dbReference type="GO" id="GO:0004930">
    <property type="term" value="F:G protein-coupled receptor activity"/>
    <property type="evidence" value="ECO:0007669"/>
    <property type="project" value="UniProtKB-KW"/>
</dbReference>
<evidence type="ECO:0000313" key="16">
    <source>
        <dbReference type="RefSeq" id="XP_022080528.1"/>
    </source>
</evidence>
<feature type="domain" description="G-protein coupled receptors family 1 profile" evidence="12">
    <location>
        <begin position="32"/>
        <end position="336"/>
    </location>
</feature>
<dbReference type="Gene3D" id="1.20.1070.10">
    <property type="entry name" value="Rhodopsin 7-helix transmembrane proteins"/>
    <property type="match status" value="1"/>
</dbReference>
<feature type="transmembrane region" description="Helical" evidence="11">
    <location>
        <begin position="179"/>
        <end position="203"/>
    </location>
</feature>
<accession>A0A8B7XIA9</accession>
<evidence type="ECO:0000313" key="19">
    <source>
        <dbReference type="RefSeq" id="XP_022080531.1"/>
    </source>
</evidence>
<keyword evidence="7 9" id="KW-0675">Receptor</keyword>
<evidence type="ECO:0000256" key="7">
    <source>
        <dbReference type="ARBA" id="ARBA00023170"/>
    </source>
</evidence>
<evidence type="ECO:0000259" key="12">
    <source>
        <dbReference type="PROSITE" id="PS50262"/>
    </source>
</evidence>
<dbReference type="Proteomes" id="UP000694845">
    <property type="component" value="Unplaced"/>
</dbReference>
<feature type="compositionally biased region" description="Polar residues" evidence="10">
    <location>
        <begin position="239"/>
        <end position="250"/>
    </location>
</feature>
<evidence type="ECO:0000256" key="10">
    <source>
        <dbReference type="SAM" id="MobiDB-lite"/>
    </source>
</evidence>
<organism evidence="13 16">
    <name type="scientific">Acanthaster planci</name>
    <name type="common">Crown-of-thorns starfish</name>
    <dbReference type="NCBI Taxonomy" id="133434"/>
    <lineage>
        <taxon>Eukaryota</taxon>
        <taxon>Metazoa</taxon>
        <taxon>Echinodermata</taxon>
        <taxon>Eleutherozoa</taxon>
        <taxon>Asterozoa</taxon>
        <taxon>Asteroidea</taxon>
        <taxon>Valvatacea</taxon>
        <taxon>Valvatida</taxon>
        <taxon>Acanthasteridae</taxon>
        <taxon>Acanthaster</taxon>
    </lineage>
</organism>
<keyword evidence="5 9" id="KW-0297">G-protein coupled receptor</keyword>
<dbReference type="RefSeq" id="XP_022080529.1">
    <property type="nucleotide sequence ID" value="XM_022224837.1"/>
</dbReference>
<feature type="transmembrane region" description="Helical" evidence="11">
    <location>
        <begin position="50"/>
        <end position="74"/>
    </location>
</feature>
<dbReference type="PRINTS" id="PR00237">
    <property type="entry name" value="GPCRRHODOPSN"/>
</dbReference>
<dbReference type="KEGG" id="aplc:110973757"/>
<name>A0A8B7XIA9_ACAPL</name>
<evidence type="ECO:0000256" key="6">
    <source>
        <dbReference type="ARBA" id="ARBA00023136"/>
    </source>
</evidence>
<evidence type="ECO:0000313" key="15">
    <source>
        <dbReference type="RefSeq" id="XP_022080526.1"/>
    </source>
</evidence>
<comment type="similarity">
    <text evidence="9">Belongs to the G-protein coupled receptor 1 family.</text>
</comment>
<proteinExistence type="inferred from homology"/>
<feature type="transmembrane region" description="Helical" evidence="11">
    <location>
        <begin position="283"/>
        <end position="303"/>
    </location>
</feature>
<evidence type="ECO:0000256" key="5">
    <source>
        <dbReference type="ARBA" id="ARBA00023040"/>
    </source>
</evidence>
<dbReference type="SUPFAM" id="SSF81321">
    <property type="entry name" value="Family A G protein-coupled receptor-like"/>
    <property type="match status" value="1"/>
</dbReference>
<evidence type="ECO:0000256" key="8">
    <source>
        <dbReference type="ARBA" id="ARBA00023224"/>
    </source>
</evidence>
<keyword evidence="4 11" id="KW-1133">Transmembrane helix</keyword>
<evidence type="ECO:0000256" key="4">
    <source>
        <dbReference type="ARBA" id="ARBA00022989"/>
    </source>
</evidence>
<dbReference type="RefSeq" id="XP_022080526.1">
    <property type="nucleotide sequence ID" value="XM_022224834.1"/>
</dbReference>
<gene>
    <name evidence="14 15 16 17 18 19" type="primary">LOC110973757</name>
</gene>
<evidence type="ECO:0000256" key="2">
    <source>
        <dbReference type="ARBA" id="ARBA00022475"/>
    </source>
</evidence>
<keyword evidence="3 9" id="KW-0812">Transmembrane</keyword>
<dbReference type="RefSeq" id="XP_022080531.1">
    <property type="nucleotide sequence ID" value="XM_022224839.1"/>
</dbReference>
<sequence>MNTSEVELSRPLPVQVFLTVSLSIVMLVAIGGNLMVFLAVSRNTSLRTQVANTFIVNLALTDFGCSVLVMPFSLVSMWHSHWVFSSFWCDAVCFFNYCFIITSMSTLALISVDRYIYVIYPLRYDVIMSRGRAMALALSTWAVAVAFAVPPSSLDWVQYDNYEIICAIDWETGDFGTSAIVYTTTAFVICFLTPAAVMVYSYWGVFKVARRHAARVLPVIHMTEQARPATGVRREESPWSVTAGTDTQQTNRDRQESRHGSLASSSSSGSRERKQVTKAVKPILTMVVIYVVCNTPFSLTKLIKVVMAGNQTVPSYVSTLASWMAFLNPACNPMIYSIMRKDYQRVFWGFLPKSLQRYRRRDSEQGPTRKATGLAVAVSGTP</sequence>
<keyword evidence="2" id="KW-1003">Cell membrane</keyword>
<dbReference type="GO" id="GO:0005886">
    <property type="term" value="C:plasma membrane"/>
    <property type="evidence" value="ECO:0007669"/>
    <property type="project" value="UniProtKB-SubCell"/>
</dbReference>
<dbReference type="OMA" id="FFNYCFI"/>
<evidence type="ECO:0000256" key="3">
    <source>
        <dbReference type="ARBA" id="ARBA00022692"/>
    </source>
</evidence>
<dbReference type="RefSeq" id="XP_022080528.1">
    <property type="nucleotide sequence ID" value="XM_022224836.1"/>
</dbReference>
<evidence type="ECO:0000256" key="11">
    <source>
        <dbReference type="SAM" id="Phobius"/>
    </source>
</evidence>
<keyword evidence="6 11" id="KW-0472">Membrane</keyword>
<feature type="region of interest" description="Disordered" evidence="10">
    <location>
        <begin position="359"/>
        <end position="382"/>
    </location>
</feature>
<feature type="transmembrane region" description="Helical" evidence="11">
    <location>
        <begin position="133"/>
        <end position="150"/>
    </location>
</feature>
<dbReference type="PROSITE" id="PS00237">
    <property type="entry name" value="G_PROTEIN_RECEP_F1_1"/>
    <property type="match status" value="1"/>
</dbReference>
<evidence type="ECO:0000313" key="13">
    <source>
        <dbReference type="Proteomes" id="UP000694845"/>
    </source>
</evidence>
<dbReference type="InterPro" id="IPR000276">
    <property type="entry name" value="GPCR_Rhodpsn"/>
</dbReference>
<dbReference type="RefSeq" id="XP_022080530.1">
    <property type="nucleotide sequence ID" value="XM_022224838.1"/>
</dbReference>
<dbReference type="OrthoDB" id="6159456at2759"/>
<evidence type="ECO:0000313" key="14">
    <source>
        <dbReference type="RefSeq" id="XP_022080525.1"/>
    </source>
</evidence>
<evidence type="ECO:0000313" key="17">
    <source>
        <dbReference type="RefSeq" id="XP_022080529.1"/>
    </source>
</evidence>
<protein>
    <submittedName>
        <fullName evidence="14 15">Beta-2 adrenergic receptor-like</fullName>
    </submittedName>
</protein>
<feature type="transmembrane region" description="Helical" evidence="11">
    <location>
        <begin position="12"/>
        <end position="38"/>
    </location>
</feature>
<comment type="subcellular location">
    <subcellularLocation>
        <location evidence="1">Cell membrane</location>
        <topology evidence="1">Multi-pass membrane protein</topology>
    </subcellularLocation>
</comment>
<dbReference type="GeneID" id="110973757"/>
<feature type="region of interest" description="Disordered" evidence="10">
    <location>
        <begin position="228"/>
        <end position="274"/>
    </location>
</feature>
<feature type="transmembrane region" description="Helical" evidence="11">
    <location>
        <begin position="94"/>
        <end position="112"/>
    </location>
</feature>
<evidence type="ECO:0000256" key="9">
    <source>
        <dbReference type="RuleBase" id="RU000688"/>
    </source>
</evidence>
<dbReference type="CDD" id="cd00637">
    <property type="entry name" value="7tm_classA_rhodopsin-like"/>
    <property type="match status" value="1"/>
</dbReference>
<dbReference type="AlphaFoldDB" id="A0A8B7XIA9"/>